<evidence type="ECO:0000313" key="2">
    <source>
        <dbReference type="Proteomes" id="UP000703269"/>
    </source>
</evidence>
<dbReference type="PANTHER" id="PTHR38797">
    <property type="entry name" value="NUCLEAR PORE COMPLEX PROTEIN NUP85-RELATED"/>
    <property type="match status" value="1"/>
</dbReference>
<dbReference type="Proteomes" id="UP000703269">
    <property type="component" value="Unassembled WGS sequence"/>
</dbReference>
<sequence length="336" mass="36603">MSNTQGTQSSQDSLSDQATTWVDAIIVDVKDISVPPVQVADKIVSLLRDGLKDHAENGSINDTGDTPGLEGFLWCFWGKLLTLVTREEPGLQGRVILILQELKTRGKTGFEGMTIWSRPMDWNDLPLFGAVSRENINCPDTSLPSGIMLPLDTTQAYDILSGATPEDPTDPTSKAYTDARAAWLNLVRFFMQVWAADVYDFALYGIWFMRAGLEDFDPADPGRVTEIAPPALDLEAASVCVQVAGAQMYRSHLIAGPNGDPTWDSDLRGAPGRGGKRWTGIDGYSPDRWKLWKTVFGEYVAAEGKPSIWHNAVQAAKAAIVAMDKVEEAADLAVVG</sequence>
<protein>
    <submittedName>
        <fullName evidence="1">DUF3632 domain-containing protein</fullName>
    </submittedName>
</protein>
<comment type="caution">
    <text evidence="1">The sequence shown here is derived from an EMBL/GenBank/DDBJ whole genome shotgun (WGS) entry which is preliminary data.</text>
</comment>
<name>A0A9P3GIY6_9APHY</name>
<dbReference type="AlphaFoldDB" id="A0A9P3GIY6"/>
<accession>A0A9P3GIY6</accession>
<dbReference type="PANTHER" id="PTHR38797:SF4">
    <property type="entry name" value="NUCLEAR PORE COMPLEX PROTEIN NUP85"/>
    <property type="match status" value="1"/>
</dbReference>
<dbReference type="EMBL" id="BPQB01000040">
    <property type="protein sequence ID" value="GJE94470.1"/>
    <property type="molecule type" value="Genomic_DNA"/>
</dbReference>
<dbReference type="InterPro" id="IPR053204">
    <property type="entry name" value="Oxopyrrolidines_Biosynth-assoc"/>
</dbReference>
<evidence type="ECO:0000313" key="1">
    <source>
        <dbReference type="EMBL" id="GJE94470.1"/>
    </source>
</evidence>
<dbReference type="Pfam" id="PF12311">
    <property type="entry name" value="DUF3632"/>
    <property type="match status" value="1"/>
</dbReference>
<keyword evidence="2" id="KW-1185">Reference proteome</keyword>
<organism evidence="1 2">
    <name type="scientific">Phanerochaete sordida</name>
    <dbReference type="NCBI Taxonomy" id="48140"/>
    <lineage>
        <taxon>Eukaryota</taxon>
        <taxon>Fungi</taxon>
        <taxon>Dikarya</taxon>
        <taxon>Basidiomycota</taxon>
        <taxon>Agaricomycotina</taxon>
        <taxon>Agaricomycetes</taxon>
        <taxon>Polyporales</taxon>
        <taxon>Phanerochaetaceae</taxon>
        <taxon>Phanerochaete</taxon>
    </lineage>
</organism>
<reference evidence="1 2" key="1">
    <citation type="submission" date="2021-08" db="EMBL/GenBank/DDBJ databases">
        <title>Draft Genome Sequence of Phanerochaete sordida strain YK-624.</title>
        <authorList>
            <person name="Mori T."/>
            <person name="Dohra H."/>
            <person name="Suzuki T."/>
            <person name="Kawagishi H."/>
            <person name="Hirai H."/>
        </authorList>
    </citation>
    <scope>NUCLEOTIDE SEQUENCE [LARGE SCALE GENOMIC DNA]</scope>
    <source>
        <strain evidence="1 2">YK-624</strain>
    </source>
</reference>
<dbReference type="OrthoDB" id="3350591at2759"/>
<dbReference type="InterPro" id="IPR022085">
    <property type="entry name" value="OpdG"/>
</dbReference>
<gene>
    <name evidence="1" type="ORF">PsYK624_106400</name>
</gene>
<proteinExistence type="predicted"/>